<sequence>MSVILHALPTILLVAYSQLMSAWRLRHLAAHATLPPDKLTRAWFYLTDPWIASAYIAALVGAVAWMFVVERFDVSLAFPLYIGLIIAIVTLASALLFHDPLPAMKLAGIFLIILGVVLVSRA</sequence>
<feature type="transmembrane region" description="Helical" evidence="6">
    <location>
        <begin position="76"/>
        <end position="97"/>
    </location>
</feature>
<dbReference type="GO" id="GO:0005886">
    <property type="term" value="C:plasma membrane"/>
    <property type="evidence" value="ECO:0007669"/>
    <property type="project" value="UniProtKB-SubCell"/>
</dbReference>
<keyword evidence="8" id="KW-1185">Reference proteome</keyword>
<evidence type="ECO:0000256" key="1">
    <source>
        <dbReference type="ARBA" id="ARBA00004651"/>
    </source>
</evidence>
<evidence type="ECO:0000313" key="8">
    <source>
        <dbReference type="Proteomes" id="UP000297839"/>
    </source>
</evidence>
<evidence type="ECO:0000256" key="4">
    <source>
        <dbReference type="ARBA" id="ARBA00022989"/>
    </source>
</evidence>
<dbReference type="GO" id="GO:0022857">
    <property type="term" value="F:transmembrane transporter activity"/>
    <property type="evidence" value="ECO:0007669"/>
    <property type="project" value="InterPro"/>
</dbReference>
<proteinExistence type="predicted"/>
<feature type="transmembrane region" description="Helical" evidence="6">
    <location>
        <begin position="50"/>
        <end position="69"/>
    </location>
</feature>
<dbReference type="AlphaFoldDB" id="A0A4Z0BZS6"/>
<evidence type="ECO:0000256" key="6">
    <source>
        <dbReference type="SAM" id="Phobius"/>
    </source>
</evidence>
<evidence type="ECO:0000256" key="3">
    <source>
        <dbReference type="ARBA" id="ARBA00022692"/>
    </source>
</evidence>
<protein>
    <recommendedName>
        <fullName evidence="9">EamA domain-containing protein</fullName>
    </recommendedName>
</protein>
<keyword evidence="4 6" id="KW-1133">Transmembrane helix</keyword>
<reference evidence="7 8" key="1">
    <citation type="submission" date="2019-03" db="EMBL/GenBank/DDBJ databases">
        <title>Ramlibacter sp. 18x22-1, whole genome shotgun sequence.</title>
        <authorList>
            <person name="Zhang X."/>
            <person name="Feng G."/>
            <person name="Zhu H."/>
        </authorList>
    </citation>
    <scope>NUCLEOTIDE SEQUENCE [LARGE SCALE GENOMIC DNA]</scope>
    <source>
        <strain evidence="7 8">18x22-1</strain>
    </source>
</reference>
<evidence type="ECO:0008006" key="9">
    <source>
        <dbReference type="Google" id="ProtNLM"/>
    </source>
</evidence>
<dbReference type="RefSeq" id="WP_135249443.1">
    <property type="nucleotide sequence ID" value="NZ_SMLK01000002.1"/>
</dbReference>
<comment type="caution">
    <text evidence="7">The sequence shown here is derived from an EMBL/GenBank/DDBJ whole genome shotgun (WGS) entry which is preliminary data.</text>
</comment>
<evidence type="ECO:0000256" key="2">
    <source>
        <dbReference type="ARBA" id="ARBA00022475"/>
    </source>
</evidence>
<evidence type="ECO:0000313" key="7">
    <source>
        <dbReference type="EMBL" id="TFZ03818.1"/>
    </source>
</evidence>
<comment type="subcellular location">
    <subcellularLocation>
        <location evidence="1">Cell membrane</location>
        <topology evidence="1">Multi-pass membrane protein</topology>
    </subcellularLocation>
</comment>
<name>A0A4Z0BZS6_9BURK</name>
<dbReference type="Proteomes" id="UP000297839">
    <property type="component" value="Unassembled WGS sequence"/>
</dbReference>
<evidence type="ECO:0000256" key="5">
    <source>
        <dbReference type="ARBA" id="ARBA00023136"/>
    </source>
</evidence>
<keyword evidence="5 6" id="KW-0472">Membrane</keyword>
<dbReference type="OrthoDB" id="5460103at2"/>
<dbReference type="PANTHER" id="PTHR30561:SF9">
    <property type="entry name" value="4-AMINO-4-DEOXY-L-ARABINOSE-PHOSPHOUNDECAPRENOL FLIPPASE SUBUNIT ARNF-RELATED"/>
    <property type="match status" value="1"/>
</dbReference>
<dbReference type="PANTHER" id="PTHR30561">
    <property type="entry name" value="SMR FAMILY PROTON-DEPENDENT DRUG EFFLUX TRANSPORTER SUGE"/>
    <property type="match status" value="1"/>
</dbReference>
<gene>
    <name evidence="7" type="ORF">EZ216_09200</name>
</gene>
<dbReference type="SUPFAM" id="SSF103481">
    <property type="entry name" value="Multidrug resistance efflux transporter EmrE"/>
    <property type="match status" value="1"/>
</dbReference>
<dbReference type="InterPro" id="IPR000390">
    <property type="entry name" value="Small_drug/metabolite_transptr"/>
</dbReference>
<organism evidence="7 8">
    <name type="scientific">Ramlibacter humi</name>
    <dbReference type="NCBI Taxonomy" id="2530451"/>
    <lineage>
        <taxon>Bacteria</taxon>
        <taxon>Pseudomonadati</taxon>
        <taxon>Pseudomonadota</taxon>
        <taxon>Betaproteobacteria</taxon>
        <taxon>Burkholderiales</taxon>
        <taxon>Comamonadaceae</taxon>
        <taxon>Ramlibacter</taxon>
    </lineage>
</organism>
<keyword evidence="3 6" id="KW-0812">Transmembrane</keyword>
<accession>A0A4Z0BZS6</accession>
<feature type="transmembrane region" description="Helical" evidence="6">
    <location>
        <begin position="103"/>
        <end position="120"/>
    </location>
</feature>
<dbReference type="InterPro" id="IPR037185">
    <property type="entry name" value="EmrE-like"/>
</dbReference>
<dbReference type="EMBL" id="SMLK01000002">
    <property type="protein sequence ID" value="TFZ03818.1"/>
    <property type="molecule type" value="Genomic_DNA"/>
</dbReference>
<dbReference type="Gene3D" id="1.10.3730.20">
    <property type="match status" value="1"/>
</dbReference>
<keyword evidence="2" id="KW-1003">Cell membrane</keyword>